<evidence type="ECO:0000313" key="2">
    <source>
        <dbReference type="EMBL" id="TCU89464.1"/>
    </source>
</evidence>
<reference evidence="1 3" key="1">
    <citation type="submission" date="2018-06" db="EMBL/GenBank/DDBJ databases">
        <authorList>
            <consortium name="Pathogen Informatics"/>
            <person name="Doyle S."/>
        </authorList>
    </citation>
    <scope>NUCLEOTIDE SEQUENCE [LARGE SCALE GENOMIC DNA]</scope>
    <source>
        <strain evidence="1 3">NCTC11159</strain>
    </source>
</reference>
<dbReference type="Proteomes" id="UP000255108">
    <property type="component" value="Unassembled WGS sequence"/>
</dbReference>
<organism evidence="1 3">
    <name type="scientific">Iodobacter fluviatilis</name>
    <dbReference type="NCBI Taxonomy" id="537"/>
    <lineage>
        <taxon>Bacteria</taxon>
        <taxon>Pseudomonadati</taxon>
        <taxon>Pseudomonadota</taxon>
        <taxon>Betaproteobacteria</taxon>
        <taxon>Neisseriales</taxon>
        <taxon>Chitinibacteraceae</taxon>
        <taxon>Iodobacter</taxon>
    </lineage>
</organism>
<evidence type="ECO:0000313" key="3">
    <source>
        <dbReference type="Proteomes" id="UP000255108"/>
    </source>
</evidence>
<dbReference type="EMBL" id="SMBT01000002">
    <property type="protein sequence ID" value="TCU89464.1"/>
    <property type="molecule type" value="Genomic_DNA"/>
</dbReference>
<dbReference type="EMBL" id="UGHR01000001">
    <property type="protein sequence ID" value="STQ90834.1"/>
    <property type="molecule type" value="Genomic_DNA"/>
</dbReference>
<sequence>MVTNSIAKIIETTATRLSMQAGAQLGTKTSPVEAIIANYGNFYTSLAYAGFFFPTIRLVKGIPFATFPTSETEISIDCVHVDLLHHTTAAGNEPEIINALGLCLTQIWSQNLIASSILGKFVYESSEGCAVIYQP</sequence>
<proteinExistence type="predicted"/>
<evidence type="ECO:0000313" key="4">
    <source>
        <dbReference type="Proteomes" id="UP000295794"/>
    </source>
</evidence>
<evidence type="ECO:0000313" key="1">
    <source>
        <dbReference type="EMBL" id="STQ90834.1"/>
    </source>
</evidence>
<name>A0A377Q6D0_9NEIS</name>
<gene>
    <name evidence="2" type="ORF">EV682_102376</name>
    <name evidence="1" type="ORF">NCTC11159_01901</name>
</gene>
<protein>
    <submittedName>
        <fullName evidence="1">Uncharacterized protein</fullName>
    </submittedName>
</protein>
<accession>A0A377Q6D0</accession>
<keyword evidence="4" id="KW-1185">Reference proteome</keyword>
<dbReference type="AlphaFoldDB" id="A0A377Q6D0"/>
<dbReference type="RefSeq" id="WP_115227117.1">
    <property type="nucleotide sequence ID" value="NZ_CAWOLO010000002.1"/>
</dbReference>
<dbReference type="Proteomes" id="UP000295794">
    <property type="component" value="Unassembled WGS sequence"/>
</dbReference>
<reference evidence="2 4" key="2">
    <citation type="submission" date="2019-03" db="EMBL/GenBank/DDBJ databases">
        <title>Genomic Encyclopedia of Type Strains, Phase IV (KMG-IV): sequencing the most valuable type-strain genomes for metagenomic binning, comparative biology and taxonomic classification.</title>
        <authorList>
            <person name="Goeker M."/>
        </authorList>
    </citation>
    <scope>NUCLEOTIDE SEQUENCE [LARGE SCALE GENOMIC DNA]</scope>
    <source>
        <strain evidence="2 4">DSM 3764</strain>
    </source>
</reference>